<reference evidence="2 3" key="1">
    <citation type="submission" date="2019-05" db="EMBL/GenBank/DDBJ databases">
        <title>Another draft genome of Portunus trituberculatus and its Hox gene families provides insights of decapod evolution.</title>
        <authorList>
            <person name="Jeong J.-H."/>
            <person name="Song I."/>
            <person name="Kim S."/>
            <person name="Choi T."/>
            <person name="Kim D."/>
            <person name="Ryu S."/>
            <person name="Kim W."/>
        </authorList>
    </citation>
    <scope>NUCLEOTIDE SEQUENCE [LARGE SCALE GENOMIC DNA]</scope>
    <source>
        <tissue evidence="2">Muscle</tissue>
    </source>
</reference>
<keyword evidence="3" id="KW-1185">Reference proteome</keyword>
<evidence type="ECO:0000313" key="2">
    <source>
        <dbReference type="EMBL" id="MPC54584.1"/>
    </source>
</evidence>
<gene>
    <name evidence="2" type="ORF">E2C01_048506</name>
</gene>
<dbReference type="Proteomes" id="UP000324222">
    <property type="component" value="Unassembled WGS sequence"/>
</dbReference>
<organism evidence="2 3">
    <name type="scientific">Portunus trituberculatus</name>
    <name type="common">Swimming crab</name>
    <name type="synonym">Neptunus trituberculatus</name>
    <dbReference type="NCBI Taxonomy" id="210409"/>
    <lineage>
        <taxon>Eukaryota</taxon>
        <taxon>Metazoa</taxon>
        <taxon>Ecdysozoa</taxon>
        <taxon>Arthropoda</taxon>
        <taxon>Crustacea</taxon>
        <taxon>Multicrustacea</taxon>
        <taxon>Malacostraca</taxon>
        <taxon>Eumalacostraca</taxon>
        <taxon>Eucarida</taxon>
        <taxon>Decapoda</taxon>
        <taxon>Pleocyemata</taxon>
        <taxon>Brachyura</taxon>
        <taxon>Eubrachyura</taxon>
        <taxon>Portunoidea</taxon>
        <taxon>Portunidae</taxon>
        <taxon>Portuninae</taxon>
        <taxon>Portunus</taxon>
    </lineage>
</organism>
<evidence type="ECO:0000256" key="1">
    <source>
        <dbReference type="SAM" id="MobiDB-lite"/>
    </source>
</evidence>
<feature type="region of interest" description="Disordered" evidence="1">
    <location>
        <begin position="1"/>
        <end position="47"/>
    </location>
</feature>
<name>A0A5B7GDK8_PORTR</name>
<accession>A0A5B7GDK8</accession>
<proteinExistence type="predicted"/>
<feature type="compositionally biased region" description="Basic residues" evidence="1">
    <location>
        <begin position="1"/>
        <end position="26"/>
    </location>
</feature>
<protein>
    <submittedName>
        <fullName evidence="2">Uncharacterized protein</fullName>
    </submittedName>
</protein>
<dbReference type="EMBL" id="VSRR010012469">
    <property type="protein sequence ID" value="MPC54584.1"/>
    <property type="molecule type" value="Genomic_DNA"/>
</dbReference>
<evidence type="ECO:0000313" key="3">
    <source>
        <dbReference type="Proteomes" id="UP000324222"/>
    </source>
</evidence>
<comment type="caution">
    <text evidence="2">The sequence shown here is derived from an EMBL/GenBank/DDBJ whole genome shotgun (WGS) entry which is preliminary data.</text>
</comment>
<dbReference type="AlphaFoldDB" id="A0A5B7GDK8"/>
<sequence length="74" mass="8315">MGMGHRRVKKNRLRHGKYRRKVRRKIKSSDSNPESKHLDIGSGPGIHSETSQLTYNVLIVFPKNGNDNTNSAGS</sequence>